<feature type="region of interest" description="Disordered" evidence="1">
    <location>
        <begin position="113"/>
        <end position="136"/>
    </location>
</feature>
<evidence type="ECO:0000313" key="3">
    <source>
        <dbReference type="Proteomes" id="UP000017836"/>
    </source>
</evidence>
<accession>W1NFP6</accession>
<evidence type="ECO:0000256" key="1">
    <source>
        <dbReference type="SAM" id="MobiDB-lite"/>
    </source>
</evidence>
<dbReference type="Gramene" id="ERM94019">
    <property type="protein sequence ID" value="ERM94019"/>
    <property type="gene ID" value="AMTR_s00136p00107420"/>
</dbReference>
<evidence type="ECO:0000313" key="2">
    <source>
        <dbReference type="EMBL" id="ERM94019.1"/>
    </source>
</evidence>
<gene>
    <name evidence="2" type="ORF">AMTR_s00136p00107420</name>
</gene>
<protein>
    <submittedName>
        <fullName evidence="2">Uncharacterized protein</fullName>
    </submittedName>
</protein>
<keyword evidence="3" id="KW-1185">Reference proteome</keyword>
<sequence>MPINLDNVFQKDRNDEWVLQRTVVLDQDFLRVAVANMDANNNVVAPNKKDMVEDMGIDNEEYADDKDEYQDDKQIYRAMKNDWQEPVVEGCEGAQHDTMLDVKDEDAVQLVREEVQTSKHSSYSIRERRNRTRHHN</sequence>
<dbReference type="Proteomes" id="UP000017836">
    <property type="component" value="Unassembled WGS sequence"/>
</dbReference>
<organism evidence="2 3">
    <name type="scientific">Amborella trichopoda</name>
    <dbReference type="NCBI Taxonomy" id="13333"/>
    <lineage>
        <taxon>Eukaryota</taxon>
        <taxon>Viridiplantae</taxon>
        <taxon>Streptophyta</taxon>
        <taxon>Embryophyta</taxon>
        <taxon>Tracheophyta</taxon>
        <taxon>Spermatophyta</taxon>
        <taxon>Magnoliopsida</taxon>
        <taxon>Amborellales</taxon>
        <taxon>Amborellaceae</taxon>
        <taxon>Amborella</taxon>
    </lineage>
</organism>
<proteinExistence type="predicted"/>
<dbReference type="EMBL" id="KI397522">
    <property type="protein sequence ID" value="ERM94019.1"/>
    <property type="molecule type" value="Genomic_DNA"/>
</dbReference>
<name>W1NFP6_AMBTC</name>
<dbReference type="HOGENOM" id="CLU_167293_2_0_1"/>
<dbReference type="AlphaFoldDB" id="W1NFP6"/>
<reference evidence="3" key="1">
    <citation type="journal article" date="2013" name="Science">
        <title>The Amborella genome and the evolution of flowering plants.</title>
        <authorList>
            <consortium name="Amborella Genome Project"/>
        </authorList>
    </citation>
    <scope>NUCLEOTIDE SEQUENCE [LARGE SCALE GENOMIC DNA]</scope>
</reference>